<evidence type="ECO:0000313" key="1">
    <source>
        <dbReference type="EMBL" id="OMO74827.1"/>
    </source>
</evidence>
<dbReference type="EMBL" id="AWUE01019241">
    <property type="protein sequence ID" value="OMO74827.1"/>
    <property type="molecule type" value="Genomic_DNA"/>
</dbReference>
<reference evidence="2" key="1">
    <citation type="submission" date="2013-09" db="EMBL/GenBank/DDBJ databases">
        <title>Corchorus olitorius genome sequencing.</title>
        <authorList>
            <person name="Alam M."/>
            <person name="Haque M.S."/>
            <person name="Islam M.S."/>
            <person name="Emdad E.M."/>
            <person name="Islam M.M."/>
            <person name="Ahmed B."/>
            <person name="Halim A."/>
            <person name="Hossen Q.M.M."/>
            <person name="Hossain M.Z."/>
            <person name="Ahmed R."/>
            <person name="Khan M.M."/>
            <person name="Islam R."/>
            <person name="Rashid M.M."/>
            <person name="Khan S.A."/>
            <person name="Rahman M.S."/>
            <person name="Alam M."/>
            <person name="Yahiya A.S."/>
            <person name="Khan M.S."/>
            <person name="Azam M.S."/>
            <person name="Haque T."/>
            <person name="Lashkar M.Z.H."/>
            <person name="Akhand A.I."/>
            <person name="Morshed G."/>
            <person name="Roy S."/>
            <person name="Uddin K.S."/>
            <person name="Rabeya T."/>
            <person name="Hossain A.S."/>
            <person name="Chowdhury A."/>
            <person name="Snigdha A.R."/>
            <person name="Mortoza M.S."/>
            <person name="Matin S.A."/>
            <person name="Hoque S.M.E."/>
            <person name="Islam M.K."/>
            <person name="Roy D.K."/>
            <person name="Haider R."/>
            <person name="Moosa M.M."/>
            <person name="Elias S.M."/>
            <person name="Hasan A.M."/>
            <person name="Jahan S."/>
            <person name="Shafiuddin M."/>
            <person name="Mahmood N."/>
            <person name="Shommy N.S."/>
        </authorList>
    </citation>
    <scope>NUCLEOTIDE SEQUENCE [LARGE SCALE GENOMIC DNA]</scope>
    <source>
        <strain evidence="2">cv. O-4</strain>
    </source>
</reference>
<keyword evidence="2" id="KW-1185">Reference proteome</keyword>
<dbReference type="AlphaFoldDB" id="A0A1R3HWT6"/>
<gene>
    <name evidence="1" type="ORF">COLO4_26475</name>
</gene>
<sequence length="30" mass="3366">MAPNNDVSDAKWQSKAGEVGMTFMIMVNRH</sequence>
<name>A0A1R3HWT6_9ROSI</name>
<accession>A0A1R3HWT6</accession>
<comment type="caution">
    <text evidence="1">The sequence shown here is derived from an EMBL/GenBank/DDBJ whole genome shotgun (WGS) entry which is preliminary data.</text>
</comment>
<dbReference type="Proteomes" id="UP000187203">
    <property type="component" value="Unassembled WGS sequence"/>
</dbReference>
<proteinExistence type="predicted"/>
<organism evidence="1 2">
    <name type="scientific">Corchorus olitorius</name>
    <dbReference type="NCBI Taxonomy" id="93759"/>
    <lineage>
        <taxon>Eukaryota</taxon>
        <taxon>Viridiplantae</taxon>
        <taxon>Streptophyta</taxon>
        <taxon>Embryophyta</taxon>
        <taxon>Tracheophyta</taxon>
        <taxon>Spermatophyta</taxon>
        <taxon>Magnoliopsida</taxon>
        <taxon>eudicotyledons</taxon>
        <taxon>Gunneridae</taxon>
        <taxon>Pentapetalae</taxon>
        <taxon>rosids</taxon>
        <taxon>malvids</taxon>
        <taxon>Malvales</taxon>
        <taxon>Malvaceae</taxon>
        <taxon>Grewioideae</taxon>
        <taxon>Apeibeae</taxon>
        <taxon>Corchorus</taxon>
    </lineage>
</organism>
<evidence type="ECO:0000313" key="2">
    <source>
        <dbReference type="Proteomes" id="UP000187203"/>
    </source>
</evidence>
<protein>
    <submittedName>
        <fullName evidence="1">Uncharacterized protein</fullName>
    </submittedName>
</protein>